<gene>
    <name evidence="2" type="ORF">NFI88_03060</name>
</gene>
<dbReference type="SUPFAM" id="SSF69754">
    <property type="entry name" value="Ribosome binding protein Y (YfiA homologue)"/>
    <property type="match status" value="1"/>
</dbReference>
<dbReference type="Gene3D" id="2.40.50.140">
    <property type="entry name" value="Nucleic acid-binding proteins"/>
    <property type="match status" value="1"/>
</dbReference>
<protein>
    <submittedName>
        <fullName evidence="2">HPF/RaiA family ribosome-associated protein</fullName>
    </submittedName>
</protein>
<dbReference type="InterPro" id="IPR036567">
    <property type="entry name" value="RHF-like"/>
</dbReference>
<reference evidence="2 3" key="1">
    <citation type="submission" date="2022-06" db="EMBL/GenBank/DDBJ databases">
        <title>Rhizosaccharibacter gen. nov. sp. nov. KSS12, endophytic bacteria isolated from sugarcane.</title>
        <authorList>
            <person name="Pitiwittayakul N."/>
        </authorList>
    </citation>
    <scope>NUCLEOTIDE SEQUENCE [LARGE SCALE GENOMIC DNA]</scope>
    <source>
        <strain evidence="2 3">KSS12</strain>
    </source>
</reference>
<dbReference type="InterPro" id="IPR012340">
    <property type="entry name" value="NA-bd_OB-fold"/>
</dbReference>
<sequence>MDRPLEIAFHNIQSSPSLEEEIRKQVERLEQRYGRLTGCRVSIEALHQQHQTGNLCEVHIIMSVPGGRDLAVSHEPHHAKERRAHPDVRTCVRDAFKAAERQLESFKGRQSERTAVSPSAHAMPGQVSLIEPGADHGFLIDTTGTQLYFHRDSVTNGRFEGLKRGDSVHYVMEDGDAGPVAVKVRLAS</sequence>
<dbReference type="Pfam" id="PF02482">
    <property type="entry name" value="Ribosomal_S30AE"/>
    <property type="match status" value="1"/>
</dbReference>
<feature type="domain" description="CSD" evidence="1">
    <location>
        <begin position="122"/>
        <end position="186"/>
    </location>
</feature>
<comment type="caution">
    <text evidence="2">The sequence shown here is derived from an EMBL/GenBank/DDBJ whole genome shotgun (WGS) entry which is preliminary data.</text>
</comment>
<organism evidence="2 3">
    <name type="scientific">Rhizosaccharibacter radicis</name>
    <dbReference type="NCBI Taxonomy" id="2782605"/>
    <lineage>
        <taxon>Bacteria</taxon>
        <taxon>Pseudomonadati</taxon>
        <taxon>Pseudomonadota</taxon>
        <taxon>Alphaproteobacteria</taxon>
        <taxon>Acetobacterales</taxon>
        <taxon>Acetobacteraceae</taxon>
        <taxon>Rhizosaccharibacter</taxon>
    </lineage>
</organism>
<dbReference type="RefSeq" id="WP_422918562.1">
    <property type="nucleotide sequence ID" value="NZ_JAMZEJ010000002.1"/>
</dbReference>
<dbReference type="Proteomes" id="UP001524547">
    <property type="component" value="Unassembled WGS sequence"/>
</dbReference>
<evidence type="ECO:0000313" key="3">
    <source>
        <dbReference type="Proteomes" id="UP001524547"/>
    </source>
</evidence>
<evidence type="ECO:0000259" key="1">
    <source>
        <dbReference type="PROSITE" id="PS51857"/>
    </source>
</evidence>
<dbReference type="SUPFAM" id="SSF50249">
    <property type="entry name" value="Nucleic acid-binding proteins"/>
    <property type="match status" value="1"/>
</dbReference>
<keyword evidence="3" id="KW-1185">Reference proteome</keyword>
<accession>A0ABT1VVY5</accession>
<evidence type="ECO:0000313" key="2">
    <source>
        <dbReference type="EMBL" id="MCQ8239818.1"/>
    </source>
</evidence>
<dbReference type="PROSITE" id="PS51857">
    <property type="entry name" value="CSD_2"/>
    <property type="match status" value="1"/>
</dbReference>
<dbReference type="Pfam" id="PF00313">
    <property type="entry name" value="CSD"/>
    <property type="match status" value="1"/>
</dbReference>
<dbReference type="EMBL" id="JAMZEJ010000002">
    <property type="protein sequence ID" value="MCQ8239818.1"/>
    <property type="molecule type" value="Genomic_DNA"/>
</dbReference>
<dbReference type="Gene3D" id="3.30.160.100">
    <property type="entry name" value="Ribosome hibernation promotion factor-like"/>
    <property type="match status" value="1"/>
</dbReference>
<dbReference type="InterPro" id="IPR003489">
    <property type="entry name" value="RHF/RaiA"/>
</dbReference>
<dbReference type="InterPro" id="IPR002059">
    <property type="entry name" value="CSP_DNA-bd"/>
</dbReference>
<proteinExistence type="predicted"/>
<name>A0ABT1VVY5_9PROT</name>